<name>A0A6P5PY93_MUSCR</name>
<keyword evidence="2" id="KW-1185">Reference proteome</keyword>
<proteinExistence type="predicted"/>
<dbReference type="GeneID" id="110297243"/>
<dbReference type="KEGG" id="mcal:110297243"/>
<evidence type="ECO:0000256" key="1">
    <source>
        <dbReference type="SAM" id="MobiDB-lite"/>
    </source>
</evidence>
<sequence>MRPSRWLRASVQTTAPPPAPPPPSLLRHSRRKTCEQPPDRAPLAERAAAWRRDRNIWRRRRRARALGTAAWGRGADYARARALPSTRSRPSRSRVAMLLVRNSPAECVLDVSHAHRTVHPGWQPACSSARVLQSPTLGPASSAGVATSAAAA</sequence>
<feature type="region of interest" description="Disordered" evidence="1">
    <location>
        <begin position="1"/>
        <end position="47"/>
    </location>
</feature>
<dbReference type="Proteomes" id="UP000515126">
    <property type="component" value="Chromosome 7"/>
</dbReference>
<organism evidence="2 3">
    <name type="scientific">Mus caroli</name>
    <name type="common">Ryukyu mouse</name>
    <name type="synonym">Ricefield mouse</name>
    <dbReference type="NCBI Taxonomy" id="10089"/>
    <lineage>
        <taxon>Eukaryota</taxon>
        <taxon>Metazoa</taxon>
        <taxon>Chordata</taxon>
        <taxon>Craniata</taxon>
        <taxon>Vertebrata</taxon>
        <taxon>Euteleostomi</taxon>
        <taxon>Mammalia</taxon>
        <taxon>Eutheria</taxon>
        <taxon>Euarchontoglires</taxon>
        <taxon>Glires</taxon>
        <taxon>Rodentia</taxon>
        <taxon>Myomorpha</taxon>
        <taxon>Muroidea</taxon>
        <taxon>Muridae</taxon>
        <taxon>Murinae</taxon>
        <taxon>Mus</taxon>
        <taxon>Mus</taxon>
    </lineage>
</organism>
<accession>A0A6P5PY93</accession>
<feature type="compositionally biased region" description="Pro residues" evidence="1">
    <location>
        <begin position="15"/>
        <end position="24"/>
    </location>
</feature>
<evidence type="ECO:0000313" key="2">
    <source>
        <dbReference type="Proteomes" id="UP000515126"/>
    </source>
</evidence>
<evidence type="ECO:0000313" key="3">
    <source>
        <dbReference type="RefSeq" id="XP_021021654.1"/>
    </source>
</evidence>
<reference evidence="3" key="1">
    <citation type="submission" date="2025-08" db="UniProtKB">
        <authorList>
            <consortium name="RefSeq"/>
        </authorList>
    </citation>
    <scope>IDENTIFICATION</scope>
</reference>
<dbReference type="AlphaFoldDB" id="A0A6P5PY93"/>
<protein>
    <submittedName>
        <fullName evidence="3">Uncharacterized protein LOC110297243</fullName>
    </submittedName>
</protein>
<dbReference type="RefSeq" id="XP_021021654.1">
    <property type="nucleotide sequence ID" value="XM_021165995.2"/>
</dbReference>
<gene>
    <name evidence="3" type="primary">LOC110297243</name>
</gene>